<dbReference type="InParanoid" id="G0MHN2"/>
<dbReference type="PANTHER" id="PTHR43394">
    <property type="entry name" value="ATP-DEPENDENT PERMEASE MDL1, MITOCHONDRIAL"/>
    <property type="match status" value="1"/>
</dbReference>
<dbReference type="SUPFAM" id="SSF52540">
    <property type="entry name" value="P-loop containing nucleoside triphosphate hydrolases"/>
    <property type="match status" value="2"/>
</dbReference>
<feature type="transmembrane region" description="Helical" evidence="8">
    <location>
        <begin position="927"/>
        <end position="946"/>
    </location>
</feature>
<evidence type="ECO:0000256" key="6">
    <source>
        <dbReference type="ARBA" id="ARBA00022989"/>
    </source>
</evidence>
<dbReference type="GO" id="GO:0090374">
    <property type="term" value="P:oligopeptide export from mitochondrion"/>
    <property type="evidence" value="ECO:0007669"/>
    <property type="project" value="TreeGrafter"/>
</dbReference>
<feature type="transmembrane region" description="Helical" evidence="8">
    <location>
        <begin position="16"/>
        <end position="34"/>
    </location>
</feature>
<keyword evidence="12" id="KW-1185">Reference proteome</keyword>
<keyword evidence="6 8" id="KW-1133">Transmembrane helix</keyword>
<dbReference type="PANTHER" id="PTHR43394:SF18">
    <property type="entry name" value="ABC TRANSPORTER B FAMILY MEMBER 11-LIKE"/>
    <property type="match status" value="1"/>
</dbReference>
<feature type="transmembrane region" description="Helical" evidence="8">
    <location>
        <begin position="759"/>
        <end position="779"/>
    </location>
</feature>
<keyword evidence="5" id="KW-0067">ATP-binding</keyword>
<dbReference type="InterPro" id="IPR036640">
    <property type="entry name" value="ABC1_TM_sf"/>
</dbReference>
<evidence type="ECO:0000259" key="10">
    <source>
        <dbReference type="PROSITE" id="PS50929"/>
    </source>
</evidence>
<dbReference type="FunFam" id="3.40.50.300:FF:000604">
    <property type="entry name" value="ABC transporter B family member 28"/>
    <property type="match status" value="1"/>
</dbReference>
<feature type="domain" description="ABC transmembrane type-1" evidence="10">
    <location>
        <begin position="641"/>
        <end position="926"/>
    </location>
</feature>
<feature type="domain" description="ABC transporter" evidence="9">
    <location>
        <begin position="960"/>
        <end position="1197"/>
    </location>
</feature>
<dbReference type="PROSITE" id="PS50929">
    <property type="entry name" value="ABC_TM1F"/>
    <property type="match status" value="2"/>
</dbReference>
<dbReference type="PROSITE" id="PS50893">
    <property type="entry name" value="ABC_TRANSPORTER_2"/>
    <property type="match status" value="2"/>
</dbReference>
<evidence type="ECO:0000256" key="2">
    <source>
        <dbReference type="ARBA" id="ARBA00022448"/>
    </source>
</evidence>
<dbReference type="eggNOG" id="KOG0055">
    <property type="taxonomic scope" value="Eukaryota"/>
</dbReference>
<evidence type="ECO:0000256" key="7">
    <source>
        <dbReference type="ARBA" id="ARBA00023136"/>
    </source>
</evidence>
<keyword evidence="4" id="KW-0547">Nucleotide-binding</keyword>
<dbReference type="Gene3D" id="3.40.50.300">
    <property type="entry name" value="P-loop containing nucleotide triphosphate hydrolases"/>
    <property type="match status" value="3"/>
</dbReference>
<evidence type="ECO:0000313" key="11">
    <source>
        <dbReference type="EMBL" id="EGT59328.1"/>
    </source>
</evidence>
<feature type="transmembrane region" description="Helical" evidence="8">
    <location>
        <begin position="77"/>
        <end position="102"/>
    </location>
</feature>
<keyword evidence="3 8" id="KW-0812">Transmembrane</keyword>
<evidence type="ECO:0000256" key="4">
    <source>
        <dbReference type="ARBA" id="ARBA00022741"/>
    </source>
</evidence>
<dbReference type="Gene3D" id="1.20.1560.10">
    <property type="entry name" value="ABC transporter type 1, transmembrane domain"/>
    <property type="match status" value="2"/>
</dbReference>
<keyword evidence="7 8" id="KW-0472">Membrane</keyword>
<dbReference type="Pfam" id="PF00005">
    <property type="entry name" value="ABC_tran"/>
    <property type="match status" value="2"/>
</dbReference>
<protein>
    <submittedName>
        <fullName evidence="11">Uncharacterized protein</fullName>
    </submittedName>
</protein>
<gene>
    <name evidence="11" type="ORF">CAEBREN_32747</name>
</gene>
<feature type="transmembrane region" description="Helical" evidence="8">
    <location>
        <begin position="681"/>
        <end position="703"/>
    </location>
</feature>
<comment type="subcellular location">
    <subcellularLocation>
        <location evidence="1">Membrane</location>
        <topology evidence="1">Multi-pass membrane protein</topology>
    </subcellularLocation>
</comment>
<dbReference type="STRING" id="135651.G0MHN2"/>
<dbReference type="Pfam" id="PF00664">
    <property type="entry name" value="ABC_membrane"/>
    <property type="match status" value="2"/>
</dbReference>
<organism evidence="12">
    <name type="scientific">Caenorhabditis brenneri</name>
    <name type="common">Nematode worm</name>
    <dbReference type="NCBI Taxonomy" id="135651"/>
    <lineage>
        <taxon>Eukaryota</taxon>
        <taxon>Metazoa</taxon>
        <taxon>Ecdysozoa</taxon>
        <taxon>Nematoda</taxon>
        <taxon>Chromadorea</taxon>
        <taxon>Rhabditida</taxon>
        <taxon>Rhabditina</taxon>
        <taxon>Rhabditomorpha</taxon>
        <taxon>Rhabditoidea</taxon>
        <taxon>Rhabditidae</taxon>
        <taxon>Peloderinae</taxon>
        <taxon>Caenorhabditis</taxon>
    </lineage>
</organism>
<feature type="transmembrane region" description="Helical" evidence="8">
    <location>
        <begin position="901"/>
        <end position="921"/>
    </location>
</feature>
<feature type="transmembrane region" description="Helical" evidence="8">
    <location>
        <begin position="178"/>
        <end position="196"/>
    </location>
</feature>
<dbReference type="InterPro" id="IPR011527">
    <property type="entry name" value="ABC1_TM_dom"/>
</dbReference>
<evidence type="ECO:0000313" key="12">
    <source>
        <dbReference type="Proteomes" id="UP000008068"/>
    </source>
</evidence>
<dbReference type="InterPro" id="IPR017871">
    <property type="entry name" value="ABC_transporter-like_CS"/>
</dbReference>
<dbReference type="SMART" id="SM00382">
    <property type="entry name" value="AAA"/>
    <property type="match status" value="2"/>
</dbReference>
<evidence type="ECO:0000256" key="1">
    <source>
        <dbReference type="ARBA" id="ARBA00004141"/>
    </source>
</evidence>
<dbReference type="OrthoDB" id="6500128at2759"/>
<feature type="domain" description="ABC transporter" evidence="9">
    <location>
        <begin position="356"/>
        <end position="562"/>
    </location>
</feature>
<keyword evidence="2" id="KW-0813">Transport</keyword>
<dbReference type="CDD" id="cd18578">
    <property type="entry name" value="ABC_6TM_Pgp_ABCB1_D2_like"/>
    <property type="match status" value="1"/>
</dbReference>
<dbReference type="InterPro" id="IPR027417">
    <property type="entry name" value="P-loop_NTPase"/>
</dbReference>
<dbReference type="InterPro" id="IPR003439">
    <property type="entry name" value="ABC_transporter-like_ATP-bd"/>
</dbReference>
<proteinExistence type="predicted"/>
<dbReference type="SUPFAM" id="SSF90123">
    <property type="entry name" value="ABC transporter transmembrane region"/>
    <property type="match status" value="2"/>
</dbReference>
<dbReference type="HOGENOM" id="CLU_000604_17_2_1"/>
<dbReference type="GO" id="GO:0005524">
    <property type="term" value="F:ATP binding"/>
    <property type="evidence" value="ECO:0007669"/>
    <property type="project" value="UniProtKB-KW"/>
</dbReference>
<dbReference type="InterPro" id="IPR003593">
    <property type="entry name" value="AAA+_ATPase"/>
</dbReference>
<reference evidence="12" key="1">
    <citation type="submission" date="2011-07" db="EMBL/GenBank/DDBJ databases">
        <authorList>
            <consortium name="Caenorhabditis brenneri Sequencing and Analysis Consortium"/>
            <person name="Wilson R.K."/>
        </authorList>
    </citation>
    <scope>NUCLEOTIDE SEQUENCE [LARGE SCALE GENOMIC DNA]</scope>
    <source>
        <strain evidence="12">PB2801</strain>
    </source>
</reference>
<evidence type="ECO:0000256" key="3">
    <source>
        <dbReference type="ARBA" id="ARBA00022692"/>
    </source>
</evidence>
<accession>G0MHN2</accession>
<feature type="transmembrane region" description="Helical" evidence="8">
    <location>
        <begin position="861"/>
        <end position="881"/>
    </location>
</feature>
<feature type="domain" description="ABC transmembrane type-1" evidence="10">
    <location>
        <begin position="19"/>
        <end position="320"/>
    </location>
</feature>
<dbReference type="CDD" id="cd03249">
    <property type="entry name" value="ABC_MTABC3_MDL1_MDL2"/>
    <property type="match status" value="1"/>
</dbReference>
<sequence>MNKNLWALCTTKYEKVLFILAIFFAIITGLIQPFESYTLGEVAQVLVTITNAINNKTIEPSDLEKAYSTFEHDMNRVVIYFLFCGFAYFTSAFLQFSLVRFVGDNTTYRVRKQFIECLLRKDICYFDSHSTGHFSALLNDNLERFREVFNEKLTLTLAFFTDFAIGTTLAFYTDWQLASYGFVFALGIAFSGVLGSKANMKATEKQNIHYNKAASIVFQTLGSYKTVCSLNGQPIELEKYSKELLAGERYGVQKKFWNSITEGVNYFCSNALNTVILYFGANMIYKGSLQPSVVIRVFHFMLFGSYCLSEAIPNFSRISSAISSIAPIAEILIESNETSKEEVIDNEDDAVTNGKISFKNVQFSYPSRPEVKILKGVTFDVNIGECVAFVGASGSGKSTVIQLLLRYYNIDAGRISIDGVDLSHINLEALRSIIGVVSQEPVLFDATIEENIRFGNPNADLTEIYEALKQANAYDFVIAFPKGIKTIVGERGTQLSGGQKQRIAIARTLASKGRTTIVIAHRLSTIRNATKIIVMDRGQIVEVGNHEELIAKKCAYYNLVQTQLANYDVPSSNSLLARKNSTAEVSPKPEFDLIDGTENDLDIKNDEMERLLHELHQEGARKSNLREILKWCSPDCMLLTVAILGSSIQGMLYPVAAQLIIRTYESFALERERLLSNSHFWALSILGLAFLRPLVLHCQVYYFGKVSEKLSTRLRTQSFKHLLNLQCSFFDDPKHSPTRLSNRLNTDSSNVKAAVDERLGSVIMTFVAILIAVTTSLVYCWKMTLQVLLLCPFLYLAEYCYETAIDSAIEDDALAFENSNRVAIEALENIRTVRSLTMEKQVMSLITESLRKSHESYFKRAIIQGSASGLASSCYFFIYAISFKFGTYLSLQKEVMPMDTYLVLMTLSLTSTIAGSATAYLPDYKKAVHAAGLIFNLFTYPATMIYDSKDGKKNIEKGGIKGENLHFHYAQRPDKTVLNGVNLKLDPGKTLALVGPSGCGKSTVLSLLERFYHTTNGELKIDDENVEDINLMHLRSNLALVSQEPVLFNCSIRENLLYGLGKSVSEQEIKNALQTANAYNFVNQFPQGLDTIVGERGTQLSGGQKQRIAIARAVLRKPKILLLDEATSALDSESEKLVQSSLDNVSKSLTTIIVAHRLSTIVHANSIAVLANGKVVEQGTHCELLAKKGHYYQMLNNHRD</sequence>
<dbReference type="GO" id="GO:0016887">
    <property type="term" value="F:ATP hydrolysis activity"/>
    <property type="evidence" value="ECO:0007669"/>
    <property type="project" value="InterPro"/>
</dbReference>
<dbReference type="FunFam" id="3.40.50.300:FF:002283">
    <property type="entry name" value="p-GlycoProtein related"/>
    <property type="match status" value="1"/>
</dbReference>
<dbReference type="Proteomes" id="UP000008068">
    <property type="component" value="Unassembled WGS sequence"/>
</dbReference>
<evidence type="ECO:0000256" key="8">
    <source>
        <dbReference type="SAM" id="Phobius"/>
    </source>
</evidence>
<dbReference type="PROSITE" id="PS00211">
    <property type="entry name" value="ABC_TRANSPORTER_1"/>
    <property type="match status" value="2"/>
</dbReference>
<name>G0MHN2_CAEBE</name>
<feature type="transmembrane region" description="Helical" evidence="8">
    <location>
        <begin position="153"/>
        <end position="172"/>
    </location>
</feature>
<dbReference type="FunFam" id="1.20.1560.10:FF:000121">
    <property type="entry name" value="ABC transporter B family member 9"/>
    <property type="match status" value="1"/>
</dbReference>
<dbReference type="GO" id="GO:0015421">
    <property type="term" value="F:ABC-type oligopeptide transporter activity"/>
    <property type="evidence" value="ECO:0007669"/>
    <property type="project" value="TreeGrafter"/>
</dbReference>
<evidence type="ECO:0000256" key="5">
    <source>
        <dbReference type="ARBA" id="ARBA00022840"/>
    </source>
</evidence>
<dbReference type="GO" id="GO:0005743">
    <property type="term" value="C:mitochondrial inner membrane"/>
    <property type="evidence" value="ECO:0007669"/>
    <property type="project" value="TreeGrafter"/>
</dbReference>
<dbReference type="AlphaFoldDB" id="G0MHN2"/>
<dbReference type="CDD" id="cd18577">
    <property type="entry name" value="ABC_6TM_Pgp_ABCB1_D1_like"/>
    <property type="match status" value="1"/>
</dbReference>
<dbReference type="InterPro" id="IPR039421">
    <property type="entry name" value="Type_1_exporter"/>
</dbReference>
<evidence type="ECO:0000259" key="9">
    <source>
        <dbReference type="PROSITE" id="PS50893"/>
    </source>
</evidence>
<dbReference type="EMBL" id="GL379795">
    <property type="protein sequence ID" value="EGT59328.1"/>
    <property type="molecule type" value="Genomic_DNA"/>
</dbReference>
<feature type="transmembrane region" description="Helical" evidence="8">
    <location>
        <begin position="636"/>
        <end position="661"/>
    </location>
</feature>